<dbReference type="InterPro" id="IPR039425">
    <property type="entry name" value="RNA_pol_sigma-70-like"/>
</dbReference>
<dbReference type="Pfam" id="PF04542">
    <property type="entry name" value="Sigma70_r2"/>
    <property type="match status" value="1"/>
</dbReference>
<dbReference type="RefSeq" id="WP_099367912.1">
    <property type="nucleotide sequence ID" value="NZ_JAYLLN010000007.1"/>
</dbReference>
<dbReference type="InterPro" id="IPR013325">
    <property type="entry name" value="RNA_pol_sigma_r2"/>
</dbReference>
<dbReference type="Gene3D" id="1.10.10.10">
    <property type="entry name" value="Winged helix-like DNA-binding domain superfamily/Winged helix DNA-binding domain"/>
    <property type="match status" value="1"/>
</dbReference>
<evidence type="ECO:0000256" key="1">
    <source>
        <dbReference type="ARBA" id="ARBA00010641"/>
    </source>
</evidence>
<dbReference type="Pfam" id="PF08281">
    <property type="entry name" value="Sigma70_r4_2"/>
    <property type="match status" value="1"/>
</dbReference>
<protein>
    <submittedName>
        <fullName evidence="7">RNA polymerase sigma-70 factor</fullName>
    </submittedName>
</protein>
<feature type="domain" description="RNA polymerase sigma factor 70 region 4 type 2" evidence="6">
    <location>
        <begin position="126"/>
        <end position="174"/>
    </location>
</feature>
<accession>A0ABU8I487</accession>
<evidence type="ECO:0000259" key="5">
    <source>
        <dbReference type="Pfam" id="PF04542"/>
    </source>
</evidence>
<dbReference type="InterPro" id="IPR014327">
    <property type="entry name" value="RNA_pol_sigma70_bacteroid"/>
</dbReference>
<dbReference type="CDD" id="cd06171">
    <property type="entry name" value="Sigma70_r4"/>
    <property type="match status" value="1"/>
</dbReference>
<dbReference type="SUPFAM" id="SSF88659">
    <property type="entry name" value="Sigma3 and sigma4 domains of RNA polymerase sigma factors"/>
    <property type="match status" value="1"/>
</dbReference>
<keyword evidence="3" id="KW-0731">Sigma factor</keyword>
<dbReference type="NCBIfam" id="TIGR02985">
    <property type="entry name" value="Sig70_bacteroi1"/>
    <property type="match status" value="1"/>
</dbReference>
<dbReference type="NCBIfam" id="TIGR02937">
    <property type="entry name" value="sigma70-ECF"/>
    <property type="match status" value="1"/>
</dbReference>
<keyword evidence="2" id="KW-0805">Transcription regulation</keyword>
<dbReference type="SUPFAM" id="SSF88946">
    <property type="entry name" value="Sigma2 domain of RNA polymerase sigma factors"/>
    <property type="match status" value="1"/>
</dbReference>
<dbReference type="InterPro" id="IPR013324">
    <property type="entry name" value="RNA_pol_sigma_r3/r4-like"/>
</dbReference>
<gene>
    <name evidence="7" type="ORF">VJ786_05015</name>
</gene>
<comment type="caution">
    <text evidence="7">The sequence shown here is derived from an EMBL/GenBank/DDBJ whole genome shotgun (WGS) entry which is preliminary data.</text>
</comment>
<proteinExistence type="inferred from homology"/>
<comment type="similarity">
    <text evidence="1">Belongs to the sigma-70 factor family. ECF subfamily.</text>
</comment>
<feature type="domain" description="RNA polymerase sigma-70 region 2" evidence="5">
    <location>
        <begin position="27"/>
        <end position="92"/>
    </location>
</feature>
<evidence type="ECO:0000256" key="4">
    <source>
        <dbReference type="ARBA" id="ARBA00023163"/>
    </source>
</evidence>
<evidence type="ECO:0000256" key="2">
    <source>
        <dbReference type="ARBA" id="ARBA00023015"/>
    </source>
</evidence>
<dbReference type="InterPro" id="IPR007627">
    <property type="entry name" value="RNA_pol_sigma70_r2"/>
</dbReference>
<keyword evidence="4" id="KW-0804">Transcription</keyword>
<dbReference type="EMBL" id="JAYLLN010000007">
    <property type="protein sequence ID" value="MEI5984259.1"/>
    <property type="molecule type" value="Genomic_DNA"/>
</dbReference>
<dbReference type="Proteomes" id="UP001363035">
    <property type="component" value="Unassembled WGS sequence"/>
</dbReference>
<evidence type="ECO:0000313" key="7">
    <source>
        <dbReference type="EMBL" id="MEI5984259.1"/>
    </source>
</evidence>
<sequence length="192" mass="22555">MKNYNTYSEKELQNAIAEGDLQAFNEFYNRYVDNLIHFVHGKLDDLEESKDIVQEIFVTIWREKEAITLINSISSYLYRIAINKSLNIFRRGKIEAKYIASLGDYLANQQVTLEEISLEEEQEKTLQNALKELPEKMRLIFELRYYKGKSNQEIADLLNISIQTVSTQMKRALKIIRKHTQILVFMAILINL</sequence>
<dbReference type="PANTHER" id="PTHR43133">
    <property type="entry name" value="RNA POLYMERASE ECF-TYPE SIGMA FACTO"/>
    <property type="match status" value="1"/>
</dbReference>
<dbReference type="PANTHER" id="PTHR43133:SF46">
    <property type="entry name" value="RNA POLYMERASE SIGMA-70 FACTOR ECF SUBFAMILY"/>
    <property type="match status" value="1"/>
</dbReference>
<evidence type="ECO:0000256" key="3">
    <source>
        <dbReference type="ARBA" id="ARBA00023082"/>
    </source>
</evidence>
<evidence type="ECO:0000313" key="8">
    <source>
        <dbReference type="Proteomes" id="UP001363035"/>
    </source>
</evidence>
<dbReference type="InterPro" id="IPR013249">
    <property type="entry name" value="RNA_pol_sigma70_r4_t2"/>
</dbReference>
<dbReference type="InterPro" id="IPR036388">
    <property type="entry name" value="WH-like_DNA-bd_sf"/>
</dbReference>
<name>A0ABU8I487_9SPHI</name>
<organism evidence="7 8">
    <name type="scientific">Sphingobacterium tenebrionis</name>
    <dbReference type="NCBI Taxonomy" id="3111775"/>
    <lineage>
        <taxon>Bacteria</taxon>
        <taxon>Pseudomonadati</taxon>
        <taxon>Bacteroidota</taxon>
        <taxon>Sphingobacteriia</taxon>
        <taxon>Sphingobacteriales</taxon>
        <taxon>Sphingobacteriaceae</taxon>
        <taxon>Sphingobacterium</taxon>
    </lineage>
</organism>
<dbReference type="Gene3D" id="1.10.1740.10">
    <property type="match status" value="1"/>
</dbReference>
<dbReference type="InterPro" id="IPR014284">
    <property type="entry name" value="RNA_pol_sigma-70_dom"/>
</dbReference>
<keyword evidence="8" id="KW-1185">Reference proteome</keyword>
<reference evidence="7 8" key="1">
    <citation type="submission" date="2024-01" db="EMBL/GenBank/DDBJ databases">
        <title>Sphingobacterium tenebrionis sp. nov., a novel endophyte isolated from tenebrio molitor intestines.</title>
        <authorList>
            <person name="Zhang C."/>
        </authorList>
    </citation>
    <scope>NUCLEOTIDE SEQUENCE [LARGE SCALE GENOMIC DNA]</scope>
    <source>
        <strain evidence="7 8">PU5-4</strain>
    </source>
</reference>
<evidence type="ECO:0000259" key="6">
    <source>
        <dbReference type="Pfam" id="PF08281"/>
    </source>
</evidence>